<dbReference type="Proteomes" id="UP000009079">
    <property type="component" value="Chromosome"/>
</dbReference>
<keyword evidence="10" id="KW-1185">Reference proteome</keyword>
<feature type="transmembrane region" description="Helical" evidence="7">
    <location>
        <begin position="157"/>
        <end position="177"/>
    </location>
</feature>
<reference evidence="9 10" key="1">
    <citation type="journal article" date="2009" name="Appl. Environ. Microbiol.">
        <title>Metabolic versatility and indigenous origin of the archaeon Thermococcus sibiricus, isolated from a siberian oil reservoir, as revealed by genome analysis.</title>
        <authorList>
            <person name="Mardanov A.V."/>
            <person name="Ravin N.V."/>
            <person name="Svetlitchnyi V.A."/>
            <person name="Beletsky A.V."/>
            <person name="Miroshnichenko M.L."/>
            <person name="Bonch-Osmolovskaya E.A."/>
            <person name="Skryabin K.G."/>
        </authorList>
    </citation>
    <scope>NUCLEOTIDE SEQUENCE [LARGE SCALE GENOMIC DNA]</scope>
    <source>
        <strain evidence="10">DSM 12597 / MM 739</strain>
    </source>
</reference>
<dbReference type="HOGENOM" id="CLU_703261_0_0_2"/>
<dbReference type="KEGG" id="tsi:TSIB_1563"/>
<comment type="subcellular location">
    <subcellularLocation>
        <location evidence="1">Cell membrane</location>
        <topology evidence="1">Multi-pass membrane protein</topology>
    </subcellularLocation>
</comment>
<dbReference type="RefSeq" id="WP_015849831.1">
    <property type="nucleotide sequence ID" value="NC_012883.1"/>
</dbReference>
<dbReference type="InterPro" id="IPR020846">
    <property type="entry name" value="MFS_dom"/>
</dbReference>
<dbReference type="STRING" id="604354.TSIB_1563"/>
<feature type="transmembrane region" description="Helical" evidence="7">
    <location>
        <begin position="369"/>
        <end position="389"/>
    </location>
</feature>
<accession>C6A4R9</accession>
<evidence type="ECO:0000313" key="10">
    <source>
        <dbReference type="Proteomes" id="UP000009079"/>
    </source>
</evidence>
<dbReference type="InterPro" id="IPR005829">
    <property type="entry name" value="Sugar_transporter_CS"/>
</dbReference>
<feature type="transmembrane region" description="Helical" evidence="7">
    <location>
        <begin position="94"/>
        <end position="116"/>
    </location>
</feature>
<evidence type="ECO:0000313" key="9">
    <source>
        <dbReference type="EMBL" id="ACS90614.1"/>
    </source>
</evidence>
<feature type="transmembrane region" description="Helical" evidence="7">
    <location>
        <begin position="128"/>
        <end position="151"/>
    </location>
</feature>
<evidence type="ECO:0000256" key="2">
    <source>
        <dbReference type="ARBA" id="ARBA00022448"/>
    </source>
</evidence>
<dbReference type="InterPro" id="IPR050171">
    <property type="entry name" value="MFS_Transporters"/>
</dbReference>
<keyword evidence="4 7" id="KW-0812">Transmembrane</keyword>
<feature type="transmembrane region" description="Helical" evidence="7">
    <location>
        <begin position="7"/>
        <end position="30"/>
    </location>
</feature>
<keyword evidence="2" id="KW-0813">Transport</keyword>
<keyword evidence="6 7" id="KW-0472">Membrane</keyword>
<evidence type="ECO:0000256" key="7">
    <source>
        <dbReference type="SAM" id="Phobius"/>
    </source>
</evidence>
<evidence type="ECO:0000256" key="4">
    <source>
        <dbReference type="ARBA" id="ARBA00022692"/>
    </source>
</evidence>
<feature type="transmembrane region" description="Helical" evidence="7">
    <location>
        <begin position="341"/>
        <end position="363"/>
    </location>
</feature>
<proteinExistence type="predicted"/>
<dbReference type="InterPro" id="IPR011701">
    <property type="entry name" value="MFS"/>
</dbReference>
<dbReference type="GO" id="GO:0005886">
    <property type="term" value="C:plasma membrane"/>
    <property type="evidence" value="ECO:0007669"/>
    <property type="project" value="UniProtKB-SubCell"/>
</dbReference>
<dbReference type="GeneID" id="8096572"/>
<keyword evidence="3" id="KW-1003">Cell membrane</keyword>
<name>C6A4R9_THESM</name>
<dbReference type="PANTHER" id="PTHR23517">
    <property type="entry name" value="RESISTANCE PROTEIN MDTM, PUTATIVE-RELATED-RELATED"/>
    <property type="match status" value="1"/>
</dbReference>
<protein>
    <submittedName>
        <fullName evidence="9">Major facilitator superfamily MFS_1</fullName>
    </submittedName>
</protein>
<feature type="transmembrane region" description="Helical" evidence="7">
    <location>
        <begin position="218"/>
        <end position="238"/>
    </location>
</feature>
<dbReference type="eggNOG" id="arCOG00130">
    <property type="taxonomic scope" value="Archaea"/>
</dbReference>
<dbReference type="SUPFAM" id="SSF103473">
    <property type="entry name" value="MFS general substrate transporter"/>
    <property type="match status" value="1"/>
</dbReference>
<evidence type="ECO:0000256" key="6">
    <source>
        <dbReference type="ARBA" id="ARBA00023136"/>
    </source>
</evidence>
<dbReference type="Gene3D" id="1.20.1250.20">
    <property type="entry name" value="MFS general substrate transporter like domains"/>
    <property type="match status" value="2"/>
</dbReference>
<organism evidence="9 10">
    <name type="scientific">Thermococcus sibiricus (strain DSM 12597 / MM 739)</name>
    <dbReference type="NCBI Taxonomy" id="604354"/>
    <lineage>
        <taxon>Archaea</taxon>
        <taxon>Methanobacteriati</taxon>
        <taxon>Methanobacteriota</taxon>
        <taxon>Thermococci</taxon>
        <taxon>Thermococcales</taxon>
        <taxon>Thermococcaceae</taxon>
        <taxon>Thermococcus</taxon>
    </lineage>
</organism>
<dbReference type="OrthoDB" id="117970at2157"/>
<keyword evidence="5 7" id="KW-1133">Transmembrane helix</keyword>
<evidence type="ECO:0000259" key="8">
    <source>
        <dbReference type="PROSITE" id="PS50850"/>
    </source>
</evidence>
<dbReference type="PANTHER" id="PTHR23517:SF3">
    <property type="entry name" value="INTEGRAL MEMBRANE TRANSPORT PROTEIN"/>
    <property type="match status" value="1"/>
</dbReference>
<evidence type="ECO:0000256" key="5">
    <source>
        <dbReference type="ARBA" id="ARBA00022989"/>
    </source>
</evidence>
<dbReference type="EMBL" id="CP001463">
    <property type="protein sequence ID" value="ACS90614.1"/>
    <property type="molecule type" value="Genomic_DNA"/>
</dbReference>
<dbReference type="AlphaFoldDB" id="C6A4R9"/>
<feature type="transmembrane region" description="Helical" evidence="7">
    <location>
        <begin position="42"/>
        <end position="63"/>
    </location>
</feature>
<dbReference type="Pfam" id="PF07690">
    <property type="entry name" value="MFS_1"/>
    <property type="match status" value="1"/>
</dbReference>
<dbReference type="PROSITE" id="PS50850">
    <property type="entry name" value="MFS"/>
    <property type="match status" value="1"/>
</dbReference>
<gene>
    <name evidence="9" type="ordered locus">TSIB_1563</name>
</gene>
<dbReference type="GO" id="GO:0022857">
    <property type="term" value="F:transmembrane transporter activity"/>
    <property type="evidence" value="ECO:0007669"/>
    <property type="project" value="InterPro"/>
</dbReference>
<feature type="transmembrane region" description="Helical" evidence="7">
    <location>
        <begin position="250"/>
        <end position="269"/>
    </location>
</feature>
<evidence type="ECO:0000256" key="1">
    <source>
        <dbReference type="ARBA" id="ARBA00004651"/>
    </source>
</evidence>
<feature type="transmembrane region" description="Helical" evidence="7">
    <location>
        <begin position="306"/>
        <end position="329"/>
    </location>
</feature>
<sequence length="391" mass="43342">MKPKYNPLIILITGFPINMVRAYFFIYLPILVNNQAGSSELALSMSIAGALSLIFSFSGGLIADSLGRKPMAVLSVFSMIPTLGLLLMKNPLAIMLSLILFHSIGIFFSPGTTALIAESTEEKIRGRVFSLVHVSSTVAWIIGPMLTNWIIKKLGFVYVLYVVLVMLFILSLFRLMLVETLPKKRPLNGVTSEIKKNIISSIKNSDFRKLLNTPLAPLALLFCLSAFISSCFNTFLYPYLDSWMKLDSDVIVNVFSASRFFVLVAYFVAGFMVDYLSPKKTFIVDILGDSITMTLFALLSKYAPTYSLIFLALSGLFGEALSNIAYSVYTSKHQKEYLATAYGTLNTLPGLIGIFAPVIWGALWRVDPWLTILAASMMTFVGLFFAIMVKE</sequence>
<dbReference type="InterPro" id="IPR036259">
    <property type="entry name" value="MFS_trans_sf"/>
</dbReference>
<feature type="domain" description="Major facilitator superfamily (MFS) profile" evidence="8">
    <location>
        <begin position="2"/>
        <end position="391"/>
    </location>
</feature>
<dbReference type="PROSITE" id="PS00216">
    <property type="entry name" value="SUGAR_TRANSPORT_1"/>
    <property type="match status" value="1"/>
</dbReference>
<evidence type="ECO:0000256" key="3">
    <source>
        <dbReference type="ARBA" id="ARBA00022475"/>
    </source>
</evidence>